<dbReference type="EMBL" id="JAFNAA010000004">
    <property type="protein sequence ID" value="MBO1107689.1"/>
    <property type="molecule type" value="Genomic_DNA"/>
</dbReference>
<dbReference type="GO" id="GO:0004497">
    <property type="term" value="F:monooxygenase activity"/>
    <property type="evidence" value="ECO:0007669"/>
    <property type="project" value="UniProtKB-KW"/>
</dbReference>
<dbReference type="Proteomes" id="UP000664658">
    <property type="component" value="Unassembled WGS sequence"/>
</dbReference>
<dbReference type="PANTHER" id="PTHR40057:SF1">
    <property type="entry name" value="SLR1162 PROTEIN"/>
    <property type="match status" value="1"/>
</dbReference>
<dbReference type="Pfam" id="PF03992">
    <property type="entry name" value="ABM"/>
    <property type="match status" value="1"/>
</dbReference>
<keyword evidence="1" id="KW-0812">Transmembrane</keyword>
<dbReference type="RefSeq" id="WP_207541796.1">
    <property type="nucleotide sequence ID" value="NZ_CP087711.1"/>
</dbReference>
<keyword evidence="3" id="KW-0560">Oxidoreductase</keyword>
<dbReference type="InterPro" id="IPR007138">
    <property type="entry name" value="ABM_dom"/>
</dbReference>
<keyword evidence="1" id="KW-0472">Membrane</keyword>
<dbReference type="InterPro" id="IPR038762">
    <property type="entry name" value="ABM_predict"/>
</dbReference>
<gene>
    <name evidence="3" type="ORF">J2R62_05540</name>
</gene>
<protein>
    <submittedName>
        <fullName evidence="3">Antibiotic biosynthesis monooxygenase</fullName>
    </submittedName>
</protein>
<accession>A0A8I1W8F8</accession>
<keyword evidence="3" id="KW-0503">Monooxygenase</keyword>
<evidence type="ECO:0000313" key="3">
    <source>
        <dbReference type="EMBL" id="MBO1107689.1"/>
    </source>
</evidence>
<dbReference type="InterPro" id="IPR011008">
    <property type="entry name" value="Dimeric_a/b-barrel"/>
</dbReference>
<dbReference type="AlphaFoldDB" id="A0A8I1W8F8"/>
<evidence type="ECO:0000313" key="4">
    <source>
        <dbReference type="Proteomes" id="UP000664658"/>
    </source>
</evidence>
<sequence length="196" mass="23020">MEENHHIISSVISHKVIPGNEFAFEKLVEHLLHDTQSFAGFLGARVVRPDQAQPEFKVTFNFASREQYEAWLNSGLRRRWTVPMEKLSTGSEVEIQRGQEIWFTLPELTSSRPPNRHKMVFLTWLAIYPSVQIFSYLIHSLHLHWVTPVIFLFITGLTVLFVSYLLLPWYTRLFKFWLWPTAQSKQLSHNSAQQKP</sequence>
<evidence type="ECO:0000259" key="2">
    <source>
        <dbReference type="Pfam" id="PF03992"/>
    </source>
</evidence>
<name>A0A8I1W8F8_PLESH</name>
<dbReference type="PANTHER" id="PTHR40057">
    <property type="entry name" value="SLR1162 PROTEIN"/>
    <property type="match status" value="1"/>
</dbReference>
<proteinExistence type="predicted"/>
<keyword evidence="1" id="KW-1133">Transmembrane helix</keyword>
<dbReference type="SUPFAM" id="SSF54909">
    <property type="entry name" value="Dimeric alpha+beta barrel"/>
    <property type="match status" value="1"/>
</dbReference>
<feature type="transmembrane region" description="Helical" evidence="1">
    <location>
        <begin position="119"/>
        <end position="139"/>
    </location>
</feature>
<feature type="transmembrane region" description="Helical" evidence="1">
    <location>
        <begin position="145"/>
        <end position="167"/>
    </location>
</feature>
<dbReference type="GeneID" id="69706671"/>
<reference evidence="3" key="1">
    <citation type="submission" date="2021-03" db="EMBL/GenBank/DDBJ databases">
        <title>Plesiomonas shigelloides zfcc0051, isolated from zebrafish feces.</title>
        <authorList>
            <person name="Vanderhoek Z."/>
            <person name="Gaulke C."/>
        </authorList>
    </citation>
    <scope>NUCLEOTIDE SEQUENCE</scope>
    <source>
        <strain evidence="3">Zfcc0051</strain>
    </source>
</reference>
<comment type="caution">
    <text evidence="3">The sequence shown here is derived from an EMBL/GenBank/DDBJ whole genome shotgun (WGS) entry which is preliminary data.</text>
</comment>
<evidence type="ECO:0000256" key="1">
    <source>
        <dbReference type="SAM" id="Phobius"/>
    </source>
</evidence>
<dbReference type="Gene3D" id="3.30.70.100">
    <property type="match status" value="1"/>
</dbReference>
<feature type="domain" description="ABM" evidence="2">
    <location>
        <begin position="11"/>
        <end position="79"/>
    </location>
</feature>
<organism evidence="3 4">
    <name type="scientific">Plesiomonas shigelloides</name>
    <name type="common">Aeromonas shigelloides</name>
    <dbReference type="NCBI Taxonomy" id="703"/>
    <lineage>
        <taxon>Bacteria</taxon>
        <taxon>Pseudomonadati</taxon>
        <taxon>Pseudomonadota</taxon>
        <taxon>Gammaproteobacteria</taxon>
        <taxon>Enterobacterales</taxon>
        <taxon>Enterobacteriaceae</taxon>
        <taxon>Plesiomonas</taxon>
    </lineage>
</organism>